<dbReference type="InterPro" id="IPR044515">
    <property type="entry name" value="ABTB1"/>
</dbReference>
<dbReference type="SUPFAM" id="SSF54695">
    <property type="entry name" value="POZ domain"/>
    <property type="match status" value="1"/>
</dbReference>
<evidence type="ECO:0000313" key="5">
    <source>
        <dbReference type="Proteomes" id="UP000662931"/>
    </source>
</evidence>
<protein>
    <recommendedName>
        <fullName evidence="3">BTB domain-containing protein</fullName>
    </recommendedName>
</protein>
<dbReference type="Pfam" id="PF12796">
    <property type="entry name" value="Ank_2"/>
    <property type="match status" value="1"/>
</dbReference>
<accession>A0A875RYJ6</accession>
<feature type="domain" description="BTB" evidence="3">
    <location>
        <begin position="305"/>
        <end position="413"/>
    </location>
</feature>
<keyword evidence="1" id="KW-0677">Repeat</keyword>
<dbReference type="InterPro" id="IPR011333">
    <property type="entry name" value="SKP1/BTB/POZ_sf"/>
</dbReference>
<dbReference type="InterPro" id="IPR000210">
    <property type="entry name" value="BTB/POZ_dom"/>
</dbReference>
<evidence type="ECO:0000259" key="3">
    <source>
        <dbReference type="PROSITE" id="PS50097"/>
    </source>
</evidence>
<proteinExistence type="predicted"/>
<dbReference type="Gene3D" id="1.25.40.20">
    <property type="entry name" value="Ankyrin repeat-containing domain"/>
    <property type="match status" value="1"/>
</dbReference>
<dbReference type="PANTHER" id="PTHR46231:SF1">
    <property type="entry name" value="ANKYRIN REPEAT AND BTB_POZ DOMAIN-CONTAINING PROTEIN 1"/>
    <property type="match status" value="1"/>
</dbReference>
<dbReference type="Gene3D" id="3.30.710.10">
    <property type="entry name" value="Potassium Channel Kv1.1, Chain A"/>
    <property type="match status" value="2"/>
</dbReference>
<dbReference type="EMBL" id="CP064815">
    <property type="protein sequence ID" value="QPG77347.1"/>
    <property type="molecule type" value="Genomic_DNA"/>
</dbReference>
<dbReference type="InterPro" id="IPR036770">
    <property type="entry name" value="Ankyrin_rpt-contain_sf"/>
</dbReference>
<dbReference type="GO" id="GO:0005737">
    <property type="term" value="C:cytoplasm"/>
    <property type="evidence" value="ECO:0007669"/>
    <property type="project" value="TreeGrafter"/>
</dbReference>
<dbReference type="SMART" id="SM00248">
    <property type="entry name" value="ANK"/>
    <property type="match status" value="2"/>
</dbReference>
<reference evidence="4" key="1">
    <citation type="submission" date="2020-10" db="EMBL/GenBank/DDBJ databases">
        <authorList>
            <person name="Roach M.J.R."/>
        </authorList>
    </citation>
    <scope>NUCLEOTIDE SEQUENCE</scope>
    <source>
        <strain evidence="4">CBS 1945</strain>
    </source>
</reference>
<dbReference type="RefSeq" id="XP_038780912.1">
    <property type="nucleotide sequence ID" value="XM_038924984.1"/>
</dbReference>
<dbReference type="GO" id="GO:0000151">
    <property type="term" value="C:ubiquitin ligase complex"/>
    <property type="evidence" value="ECO:0007669"/>
    <property type="project" value="TreeGrafter"/>
</dbReference>
<dbReference type="SUPFAM" id="SSF48403">
    <property type="entry name" value="Ankyrin repeat"/>
    <property type="match status" value="1"/>
</dbReference>
<evidence type="ECO:0000313" key="4">
    <source>
        <dbReference type="EMBL" id="QPG77347.1"/>
    </source>
</evidence>
<dbReference type="Proteomes" id="UP000662931">
    <property type="component" value="Chromosome 4"/>
</dbReference>
<dbReference type="InterPro" id="IPR002110">
    <property type="entry name" value="Ankyrin_rpt"/>
</dbReference>
<evidence type="ECO:0000256" key="2">
    <source>
        <dbReference type="ARBA" id="ARBA00023043"/>
    </source>
</evidence>
<dbReference type="GeneID" id="62198158"/>
<keyword evidence="5" id="KW-1185">Reference proteome</keyword>
<dbReference type="KEGG" id="bnn:FOA43_004758"/>
<organism evidence="4 5">
    <name type="scientific">Eeniella nana</name>
    <name type="common">Yeast</name>
    <name type="synonym">Brettanomyces nanus</name>
    <dbReference type="NCBI Taxonomy" id="13502"/>
    <lineage>
        <taxon>Eukaryota</taxon>
        <taxon>Fungi</taxon>
        <taxon>Dikarya</taxon>
        <taxon>Ascomycota</taxon>
        <taxon>Saccharomycotina</taxon>
        <taxon>Pichiomycetes</taxon>
        <taxon>Pichiales</taxon>
        <taxon>Pichiaceae</taxon>
        <taxon>Brettanomyces</taxon>
    </lineage>
</organism>
<dbReference type="PROSITE" id="PS50097">
    <property type="entry name" value="BTB"/>
    <property type="match status" value="2"/>
</dbReference>
<dbReference type="PANTHER" id="PTHR46231">
    <property type="entry name" value="ANKYRIN REPEAT AND BTB/POZ DOMAIN-CONTAINING PROTEIN 1"/>
    <property type="match status" value="1"/>
</dbReference>
<evidence type="ECO:0000256" key="1">
    <source>
        <dbReference type="ARBA" id="ARBA00022737"/>
    </source>
</evidence>
<gene>
    <name evidence="4" type="ORF">FOA43_004758</name>
</gene>
<dbReference type="OrthoDB" id="684045at2759"/>
<keyword evidence="2" id="KW-0040">ANK repeat</keyword>
<dbReference type="SMART" id="SM00225">
    <property type="entry name" value="BTB"/>
    <property type="match status" value="2"/>
</dbReference>
<dbReference type="AlphaFoldDB" id="A0A875RYJ6"/>
<sequence>MDKVANDRKEPRGAEYNLSTEFRELCMACRKGDLELVDTYIASGIDLNQMDEWDYSPLILASICGHEDVVKLLLEKGCLVSRDTFEGSRAIYGALTDSIRTLLLTYDISKAVDVTQPFASHISAMLLKPKFITSDMLLRLPGGDSISVHKFMLIAMSDFFKGSIEDLVCKSGLMNLLTTTISNEGDDSSWRFIVDYIYLVPKLELESVDIENLVSLARLVGLPDLATASQRIMKQKTITEQLRVKNEVQRQMCEIARGKMKKFVCSEVIEKKLLIDKEQDTDDRLYALDAISGEQKKSLVKDNGADIILCADIGDKYAYYPAHRAILAKSEYFDTLFQSSFAEMSVFGNCTLDDLGIIDLQSLLDDPDSIPVVSLPISAFNDNEKLLDISQRNLHLIEILLCFLYCDYAEIPPDMAIDMIILADSLFIERLKTLAAITITRLKKDYDEAANISLYDIIRVAWQTRMQRLETEVAIIFSMDLPKYVSDPEFEKIVLESAERIQYREDYDTIELIADIKFYLRKKYSIDDDEGTLDPDPKGDIEDENLLERDHLYREDLASLDNLVVKLGL</sequence>
<name>A0A875RYJ6_EENNA</name>
<feature type="domain" description="BTB" evidence="3">
    <location>
        <begin position="134"/>
        <end position="198"/>
    </location>
</feature>